<keyword evidence="1" id="KW-0175">Coiled coil</keyword>
<sequence>MRHFIFLLVFLILPLQGYCQQIDSLLSILETTITQRSSYDKVRLTRIEDLKRNLSKGNMTAERKFYLQQLLIEEYEPFNFDSTQHYLNLNKQLTHELKSLALTNSISLKMAKILASSGRYFEAIEYLNELEYNSLSQSDLKNYYSNLIKIYTDLAIYSPIHETYRKYSGIAQSYTDSLSVLLKEGTEEYLAIEEKRFRDKRLFNESKRINDQRLALTTPGSRQYSLVTFERSLIYELKGNVSERKKYLILSAISDIQSAVKDNASLTTLALILHKEGDINRAYRFIKFAYEDASFYNSRLRFTLISNILPVINEAYQIRVEKQKKKLRSFLFIISCLSGFLLIAIYFIYRQLKTLNRAQSELVNANEQLKRLNNSLKEKNQTLNVLNEELSESNLVKEHYIANFLSICSNYIDKLDRLNKGIGKQINAGKVEDLFKQSKSRKLMDQELKEFYQNFDDIFLHIYPHFVEEVNNLLQEGEEIMLKKNETLNTELRVFALIRLGINDSSRIAKLLRYSVNTIYNYRVKIKNKAKGNRDEFEQNIMRIDAVKS</sequence>
<reference evidence="4" key="2">
    <citation type="submission" date="2021-04" db="EMBL/GenBank/DDBJ databases">
        <authorList>
            <person name="Zhang T."/>
            <person name="Zhang Y."/>
            <person name="Lu D."/>
            <person name="Zuo D."/>
            <person name="Du Z."/>
        </authorList>
    </citation>
    <scope>NUCLEOTIDE SEQUENCE</scope>
    <source>
        <strain evidence="4">JR1</strain>
    </source>
</reference>
<evidence type="ECO:0000256" key="1">
    <source>
        <dbReference type="SAM" id="Coils"/>
    </source>
</evidence>
<feature type="transmembrane region" description="Helical" evidence="2">
    <location>
        <begin position="329"/>
        <end position="349"/>
    </location>
</feature>
<dbReference type="RefSeq" id="WP_212192009.1">
    <property type="nucleotide sequence ID" value="NZ_JAGTAR010000025.1"/>
</dbReference>
<reference evidence="4" key="1">
    <citation type="journal article" date="2018" name="Int. J. Syst. Evol. Microbiol.">
        <title>Carboxylicivirga sediminis sp. nov., isolated from coastal sediment.</title>
        <authorList>
            <person name="Wang F.Q."/>
            <person name="Ren L.H."/>
            <person name="Zou R.J."/>
            <person name="Sun Y.Z."/>
            <person name="Liu X.J."/>
            <person name="Jiang F."/>
            <person name="Liu L.J."/>
        </authorList>
    </citation>
    <scope>NUCLEOTIDE SEQUENCE</scope>
    <source>
        <strain evidence="4">JR1</strain>
    </source>
</reference>
<keyword evidence="2" id="KW-0472">Membrane</keyword>
<feature type="coiled-coil region" evidence="1">
    <location>
        <begin position="352"/>
        <end position="396"/>
    </location>
</feature>
<feature type="domain" description="DUF6377" evidence="3">
    <location>
        <begin position="255"/>
        <end position="509"/>
    </location>
</feature>
<evidence type="ECO:0000256" key="2">
    <source>
        <dbReference type="SAM" id="Phobius"/>
    </source>
</evidence>
<proteinExistence type="predicted"/>
<protein>
    <recommendedName>
        <fullName evidence="3">DUF6377 domain-containing protein</fullName>
    </recommendedName>
</protein>
<evidence type="ECO:0000259" key="3">
    <source>
        <dbReference type="Pfam" id="PF19904"/>
    </source>
</evidence>
<dbReference type="Pfam" id="PF19904">
    <property type="entry name" value="DUF6377"/>
    <property type="match status" value="1"/>
</dbReference>
<organism evidence="4 5">
    <name type="scientific">Carboxylicivirga sediminis</name>
    <dbReference type="NCBI Taxonomy" id="2006564"/>
    <lineage>
        <taxon>Bacteria</taxon>
        <taxon>Pseudomonadati</taxon>
        <taxon>Bacteroidota</taxon>
        <taxon>Bacteroidia</taxon>
        <taxon>Marinilabiliales</taxon>
        <taxon>Marinilabiliaceae</taxon>
        <taxon>Carboxylicivirga</taxon>
    </lineage>
</organism>
<keyword evidence="2" id="KW-0812">Transmembrane</keyword>
<evidence type="ECO:0000313" key="5">
    <source>
        <dbReference type="Proteomes" id="UP000679220"/>
    </source>
</evidence>
<keyword evidence="5" id="KW-1185">Reference proteome</keyword>
<dbReference type="Proteomes" id="UP000679220">
    <property type="component" value="Unassembled WGS sequence"/>
</dbReference>
<accession>A0A941IZX0</accession>
<evidence type="ECO:0000313" key="4">
    <source>
        <dbReference type="EMBL" id="MBR8536982.1"/>
    </source>
</evidence>
<comment type="caution">
    <text evidence="4">The sequence shown here is derived from an EMBL/GenBank/DDBJ whole genome shotgun (WGS) entry which is preliminary data.</text>
</comment>
<gene>
    <name evidence="4" type="ORF">KDU71_15525</name>
</gene>
<name>A0A941IZX0_9BACT</name>
<dbReference type="AlphaFoldDB" id="A0A941IZX0"/>
<dbReference type="InterPro" id="IPR045957">
    <property type="entry name" value="DUF6377"/>
</dbReference>
<dbReference type="EMBL" id="JAGTAR010000025">
    <property type="protein sequence ID" value="MBR8536982.1"/>
    <property type="molecule type" value="Genomic_DNA"/>
</dbReference>
<keyword evidence="2" id="KW-1133">Transmembrane helix</keyword>